<dbReference type="RefSeq" id="WP_272752924.1">
    <property type="nucleotide sequence ID" value="NZ_JAQQLF010000024.1"/>
</dbReference>
<dbReference type="SUPFAM" id="SSF55729">
    <property type="entry name" value="Acyl-CoA N-acyltransferases (Nat)"/>
    <property type="match status" value="1"/>
</dbReference>
<evidence type="ECO:0000256" key="1">
    <source>
        <dbReference type="ARBA" id="ARBA00022679"/>
    </source>
</evidence>
<evidence type="ECO:0000313" key="4">
    <source>
        <dbReference type="EMBL" id="MDC7718689.1"/>
    </source>
</evidence>
<dbReference type="InterPro" id="IPR016181">
    <property type="entry name" value="Acyl_CoA_acyltransferase"/>
</dbReference>
<dbReference type="PANTHER" id="PTHR10908">
    <property type="entry name" value="SEROTONIN N-ACETYLTRANSFERASE"/>
    <property type="match status" value="1"/>
</dbReference>
<feature type="domain" description="N-acetyltransferase" evidence="3">
    <location>
        <begin position="8"/>
        <end position="168"/>
    </location>
</feature>
<keyword evidence="5" id="KW-1185">Reference proteome</keyword>
<proteinExistence type="predicted"/>
<organism evidence="4 5">
    <name type="scientific">Vogesella aquatica</name>
    <dbReference type="NCBI Taxonomy" id="2984206"/>
    <lineage>
        <taxon>Bacteria</taxon>
        <taxon>Pseudomonadati</taxon>
        <taxon>Pseudomonadota</taxon>
        <taxon>Betaproteobacteria</taxon>
        <taxon>Neisseriales</taxon>
        <taxon>Chromobacteriaceae</taxon>
        <taxon>Vogesella</taxon>
    </lineage>
</organism>
<dbReference type="InterPro" id="IPR051635">
    <property type="entry name" value="SNAT-like"/>
</dbReference>
<reference evidence="4 5" key="1">
    <citation type="submission" date="2023-01" db="EMBL/GenBank/DDBJ databases">
        <title>Novel species of the genus Vogesella isolated from rivers.</title>
        <authorList>
            <person name="Lu H."/>
        </authorList>
    </citation>
    <scope>NUCLEOTIDE SEQUENCE [LARGE SCALE GENOMIC DNA]</scope>
    <source>
        <strain evidence="4 5">DC21W</strain>
    </source>
</reference>
<evidence type="ECO:0000313" key="5">
    <source>
        <dbReference type="Proteomes" id="UP001219956"/>
    </source>
</evidence>
<sequence length="175" mass="19021">MTTTNPQLTLRQAEPRDAARCYAIEIGAYEGDEAATAEKIALRIAQYPAGFLVLECDGELVGFINSGCAHQVEMADEAFKELIGHDPAAANVVIMSVVIDPACQGRGYAGLLMRSFVERMQAGGKQAIHLMCKPQHVALYTHLGYQYVQPSASLHGGMQWHEMVMPLGHQAHAQV</sequence>
<dbReference type="Pfam" id="PF00583">
    <property type="entry name" value="Acetyltransf_1"/>
    <property type="match status" value="1"/>
</dbReference>
<evidence type="ECO:0000259" key="3">
    <source>
        <dbReference type="PROSITE" id="PS51186"/>
    </source>
</evidence>
<dbReference type="InterPro" id="IPR000182">
    <property type="entry name" value="GNAT_dom"/>
</dbReference>
<dbReference type="CDD" id="cd04301">
    <property type="entry name" value="NAT_SF"/>
    <property type="match status" value="1"/>
</dbReference>
<dbReference type="PROSITE" id="PS51186">
    <property type="entry name" value="GNAT"/>
    <property type="match status" value="1"/>
</dbReference>
<keyword evidence="2" id="KW-0012">Acyltransferase</keyword>
<name>A0ABT5J1I1_9NEIS</name>
<protein>
    <submittedName>
        <fullName evidence="4">GNAT family N-acetyltransferase</fullName>
    </submittedName>
</protein>
<evidence type="ECO:0000256" key="2">
    <source>
        <dbReference type="ARBA" id="ARBA00023315"/>
    </source>
</evidence>
<accession>A0ABT5J1I1</accession>
<gene>
    <name evidence="4" type="ORF">PQU95_15915</name>
</gene>
<dbReference type="PANTHER" id="PTHR10908:SF0">
    <property type="entry name" value="SEROTONIN N-ACETYLTRANSFERASE"/>
    <property type="match status" value="1"/>
</dbReference>
<dbReference type="EMBL" id="JAQQLF010000024">
    <property type="protein sequence ID" value="MDC7718689.1"/>
    <property type="molecule type" value="Genomic_DNA"/>
</dbReference>
<keyword evidence="1" id="KW-0808">Transferase</keyword>
<dbReference type="Gene3D" id="3.40.630.30">
    <property type="match status" value="1"/>
</dbReference>
<dbReference type="Proteomes" id="UP001219956">
    <property type="component" value="Unassembled WGS sequence"/>
</dbReference>
<comment type="caution">
    <text evidence="4">The sequence shown here is derived from an EMBL/GenBank/DDBJ whole genome shotgun (WGS) entry which is preliminary data.</text>
</comment>